<evidence type="ECO:0000313" key="7">
    <source>
        <dbReference type="EMBL" id="PIR87214.1"/>
    </source>
</evidence>
<evidence type="ECO:0000259" key="6">
    <source>
        <dbReference type="Pfam" id="PF07992"/>
    </source>
</evidence>
<comment type="similarity">
    <text evidence="2">Belongs to the NADH dehydrogenase family.</text>
</comment>
<dbReference type="InterPro" id="IPR036188">
    <property type="entry name" value="FAD/NAD-bd_sf"/>
</dbReference>
<feature type="domain" description="FAD/NAD(P)-binding" evidence="6">
    <location>
        <begin position="7"/>
        <end position="336"/>
    </location>
</feature>
<evidence type="ECO:0000256" key="1">
    <source>
        <dbReference type="ARBA" id="ARBA00001974"/>
    </source>
</evidence>
<dbReference type="InterPro" id="IPR051169">
    <property type="entry name" value="NADH-Q_oxidoreductase"/>
</dbReference>
<sequence length="428" mass="46283">MTTKRSEIVIVGAGFGGLRATVLLARGLRRLGCSAQYKIQLVEAHSYHTYTPTLYEVATTAQQAASMRGLRDVVTVSLKELVGSLPVEVVVGRVESVEVDEKKLRLDSGEALNYEYVVLAPGAQVNDFGIVGISEYAFPLKTFTDAVRLREKITMLSEGWSGKEFKVVIGGAGPTGVELAGELSQWLCPESEMLPKTCRAAITLVDGAPTVLPGFVPAVVARAQRRLDELGVAGEYGSFISEVTESDVRLINGATVPYDLFVWTGGIKQPEILKNSGFAKDERGAVLVDEQMQLGIPALDERMRSHAYGVGDAVCFVDSVSGKMAPATATAALDQAAVAAANILEEIAFATHKKTRPAFVSYQLRDYPYVIPIGGKFAIAKVRSFVFAGFGGWLLKLLVEFKYLVSIMSFARAVVIWTKGVRVYVKND</sequence>
<gene>
    <name evidence="7" type="ORF">COU11_01520</name>
</gene>
<comment type="cofactor">
    <cofactor evidence="1">
        <name>FAD</name>
        <dbReference type="ChEBI" id="CHEBI:57692"/>
    </cofactor>
</comment>
<keyword evidence="5" id="KW-0560">Oxidoreductase</keyword>
<dbReference type="PRINTS" id="PR00368">
    <property type="entry name" value="FADPNR"/>
</dbReference>
<dbReference type="GO" id="GO:0019646">
    <property type="term" value="P:aerobic electron transport chain"/>
    <property type="evidence" value="ECO:0007669"/>
    <property type="project" value="TreeGrafter"/>
</dbReference>
<accession>A0A2H0ULC5</accession>
<dbReference type="Gene3D" id="3.50.50.100">
    <property type="match status" value="1"/>
</dbReference>
<dbReference type="GO" id="GO:0003955">
    <property type="term" value="F:NAD(P)H dehydrogenase (quinone) activity"/>
    <property type="evidence" value="ECO:0007669"/>
    <property type="project" value="TreeGrafter"/>
</dbReference>
<proteinExistence type="inferred from homology"/>
<dbReference type="Proteomes" id="UP000229526">
    <property type="component" value="Unassembled WGS sequence"/>
</dbReference>
<comment type="caution">
    <text evidence="7">The sequence shown here is derived from an EMBL/GenBank/DDBJ whole genome shotgun (WGS) entry which is preliminary data.</text>
</comment>
<dbReference type="EMBL" id="PFBD01000015">
    <property type="protein sequence ID" value="PIR87214.1"/>
    <property type="molecule type" value="Genomic_DNA"/>
</dbReference>
<evidence type="ECO:0000256" key="4">
    <source>
        <dbReference type="ARBA" id="ARBA00022827"/>
    </source>
</evidence>
<dbReference type="PANTHER" id="PTHR42913:SF3">
    <property type="entry name" value="64 KDA MITOCHONDRIAL NADH DEHYDROGENASE (EUROFUNG)"/>
    <property type="match status" value="1"/>
</dbReference>
<dbReference type="AlphaFoldDB" id="A0A2H0ULC5"/>
<reference evidence="8" key="1">
    <citation type="submission" date="2017-09" db="EMBL/GenBank/DDBJ databases">
        <title>Depth-based differentiation of microbial function through sediment-hosted aquifers and enrichment of novel symbionts in the deep terrestrial subsurface.</title>
        <authorList>
            <person name="Probst A.J."/>
            <person name="Ladd B."/>
            <person name="Jarett J.K."/>
            <person name="Geller-Mcgrath D.E."/>
            <person name="Sieber C.M.K."/>
            <person name="Emerson J.B."/>
            <person name="Anantharaman K."/>
            <person name="Thomas B.C."/>
            <person name="Malmstrom R."/>
            <person name="Stieglmeier M."/>
            <person name="Klingl A."/>
            <person name="Woyke T."/>
            <person name="Ryan C.M."/>
            <person name="Banfield J.F."/>
        </authorList>
    </citation>
    <scope>NUCLEOTIDE SEQUENCE [LARGE SCALE GENOMIC DNA]</scope>
</reference>
<evidence type="ECO:0000256" key="3">
    <source>
        <dbReference type="ARBA" id="ARBA00022630"/>
    </source>
</evidence>
<keyword evidence="3" id="KW-0285">Flavoprotein</keyword>
<organism evidence="7 8">
    <name type="scientific">Candidatus Harrisonbacteria bacterium CG10_big_fil_rev_8_21_14_0_10_49_15</name>
    <dbReference type="NCBI Taxonomy" id="1974587"/>
    <lineage>
        <taxon>Bacteria</taxon>
        <taxon>Candidatus Harrisoniibacteriota</taxon>
    </lineage>
</organism>
<dbReference type="InterPro" id="IPR023753">
    <property type="entry name" value="FAD/NAD-binding_dom"/>
</dbReference>
<evidence type="ECO:0000313" key="8">
    <source>
        <dbReference type="Proteomes" id="UP000229526"/>
    </source>
</evidence>
<evidence type="ECO:0000256" key="2">
    <source>
        <dbReference type="ARBA" id="ARBA00005272"/>
    </source>
</evidence>
<keyword evidence="4" id="KW-0274">FAD</keyword>
<evidence type="ECO:0000256" key="5">
    <source>
        <dbReference type="ARBA" id="ARBA00023002"/>
    </source>
</evidence>
<dbReference type="Pfam" id="PF07992">
    <property type="entry name" value="Pyr_redox_2"/>
    <property type="match status" value="1"/>
</dbReference>
<dbReference type="PANTHER" id="PTHR42913">
    <property type="entry name" value="APOPTOSIS-INDUCING FACTOR 1"/>
    <property type="match status" value="1"/>
</dbReference>
<name>A0A2H0ULC5_9BACT</name>
<dbReference type="PRINTS" id="PR00411">
    <property type="entry name" value="PNDRDTASEI"/>
</dbReference>
<protein>
    <recommendedName>
        <fullName evidence="6">FAD/NAD(P)-binding domain-containing protein</fullName>
    </recommendedName>
</protein>
<dbReference type="SUPFAM" id="SSF51905">
    <property type="entry name" value="FAD/NAD(P)-binding domain"/>
    <property type="match status" value="2"/>
</dbReference>